<feature type="compositionally biased region" description="Low complexity" evidence="1">
    <location>
        <begin position="463"/>
        <end position="476"/>
    </location>
</feature>
<protein>
    <recommendedName>
        <fullName evidence="4">SAP domain-containing protein</fullName>
    </recommendedName>
</protein>
<organism evidence="2 3">
    <name type="scientific">Chlorella sorokiniana</name>
    <name type="common">Freshwater green alga</name>
    <dbReference type="NCBI Taxonomy" id="3076"/>
    <lineage>
        <taxon>Eukaryota</taxon>
        <taxon>Viridiplantae</taxon>
        <taxon>Chlorophyta</taxon>
        <taxon>core chlorophytes</taxon>
        <taxon>Trebouxiophyceae</taxon>
        <taxon>Chlorellales</taxon>
        <taxon>Chlorellaceae</taxon>
        <taxon>Chlorella clade</taxon>
        <taxon>Chlorella</taxon>
    </lineage>
</organism>
<gene>
    <name evidence="2" type="ORF">C2E21_5110</name>
</gene>
<sequence>MAAPPEAPFGAALTLEGASLQLATITAPLPPLPAALQQQQPAGQPELWPPPPPPRRAQLQAALAAVRRLATPALPFAALAAGEDAVRVVCLKGHTANVFKLLRAQQAALGITLGEVKAAVSLQPLPAPDLEAACSAGLLAALLHRGWHALGEDRLLGASPLVPAADGAAQVCGSLTLRVAAVPGDAARLRLLVRAEQVEFRHPSCKPGASLEDRSARLKGSGVTLLPDLRPAIVERLRPADASTLARLRPLWAAHGMSLPPEGQKEEGSSSSGHLVEVCLEDDPDAPAFPYPPCRVLGPFGLQPLADRRSSLAVQAVLARLRDDLQATPFKFLGDKVRVAPTAHDWWPDGMPAPKGRAAAPEAAPPPPLIFTTARQLETELASKPPEAAKEDSGSGGSKPVDLAAQLGAEFRLDDFTAGEGGAGVQLRQRRQWAAVPPKLQAAFDEAKRQQAEAERPAGAPPGGATPATAASSAAPVGRQPLALRQAAAAASGSQPRAPAFKKIAGAAPAAAPKKPAGTAGKAAAGQKRPAAAKPPTGAKRPKAATAAAAAPTPPASEAAGAALPPSAPASAAAAAAAGGSAAAQQGSMALPSAAAAAQAAAPPKAPAKPRPKAADIDLAAVTAKVQAAVAPGGSFAKITLPELKAYLKSIKQPVGGKKGDLEDRVRVALGGAGGGGAAPTPAAATAAATGVAC</sequence>
<evidence type="ECO:0000313" key="3">
    <source>
        <dbReference type="Proteomes" id="UP000239899"/>
    </source>
</evidence>
<dbReference type="OrthoDB" id="515422at2759"/>
<feature type="region of interest" description="Disordered" evidence="1">
    <location>
        <begin position="382"/>
        <end position="401"/>
    </location>
</feature>
<dbReference type="AlphaFoldDB" id="A0A2P6TPV0"/>
<feature type="region of interest" description="Disordered" evidence="1">
    <location>
        <begin position="444"/>
        <end position="476"/>
    </location>
</feature>
<accession>A0A2P6TPV0</accession>
<feature type="region of interest" description="Disordered" evidence="1">
    <location>
        <begin position="505"/>
        <end position="565"/>
    </location>
</feature>
<reference evidence="2 3" key="1">
    <citation type="journal article" date="2018" name="Plant J.">
        <title>Genome sequences of Chlorella sorokiniana UTEX 1602 and Micractinium conductrix SAG 241.80: implications to maltose excretion by a green alga.</title>
        <authorList>
            <person name="Arriola M.B."/>
            <person name="Velmurugan N."/>
            <person name="Zhang Y."/>
            <person name="Plunkett M.H."/>
            <person name="Hondzo H."/>
            <person name="Barney B.M."/>
        </authorList>
    </citation>
    <scope>NUCLEOTIDE SEQUENCE [LARGE SCALE GENOMIC DNA]</scope>
    <source>
        <strain evidence="3">UTEX 1602</strain>
    </source>
</reference>
<comment type="caution">
    <text evidence="2">The sequence shown here is derived from an EMBL/GenBank/DDBJ whole genome shotgun (WGS) entry which is preliminary data.</text>
</comment>
<evidence type="ECO:0000256" key="1">
    <source>
        <dbReference type="SAM" id="MobiDB-lite"/>
    </source>
</evidence>
<proteinExistence type="predicted"/>
<dbReference type="Proteomes" id="UP000239899">
    <property type="component" value="Unassembled WGS sequence"/>
</dbReference>
<evidence type="ECO:0000313" key="2">
    <source>
        <dbReference type="EMBL" id="PRW56060.1"/>
    </source>
</evidence>
<feature type="compositionally biased region" description="Basic and acidic residues" evidence="1">
    <location>
        <begin position="445"/>
        <end position="456"/>
    </location>
</feature>
<dbReference type="EMBL" id="LHPG02000009">
    <property type="protein sequence ID" value="PRW56060.1"/>
    <property type="molecule type" value="Genomic_DNA"/>
</dbReference>
<name>A0A2P6TPV0_CHLSO</name>
<evidence type="ECO:0008006" key="4">
    <source>
        <dbReference type="Google" id="ProtNLM"/>
    </source>
</evidence>
<keyword evidence="3" id="KW-1185">Reference proteome</keyword>